<dbReference type="OrthoDB" id="354304at2759"/>
<dbReference type="Gene3D" id="3.40.50.1240">
    <property type="entry name" value="Phosphoglycerate mutase-like"/>
    <property type="match status" value="1"/>
</dbReference>
<proteinExistence type="inferred from homology"/>
<evidence type="ECO:0000256" key="3">
    <source>
        <dbReference type="PIRSR" id="PIRSR613078-2"/>
    </source>
</evidence>
<evidence type="ECO:0000256" key="1">
    <source>
        <dbReference type="ARBA" id="ARBA00038362"/>
    </source>
</evidence>
<name>A0A8T3AH92_DENNO</name>
<evidence type="ECO:0000313" key="5">
    <source>
        <dbReference type="Proteomes" id="UP000829196"/>
    </source>
</evidence>
<comment type="similarity">
    <text evidence="1">Belongs to the phosphoglycerate mutase family.</text>
</comment>
<feature type="active site" description="Proton donor/acceptor" evidence="2">
    <location>
        <position position="148"/>
    </location>
</feature>
<evidence type="ECO:0008006" key="6">
    <source>
        <dbReference type="Google" id="ProtNLM"/>
    </source>
</evidence>
<dbReference type="GO" id="GO:0005829">
    <property type="term" value="C:cytosol"/>
    <property type="evidence" value="ECO:0007669"/>
    <property type="project" value="TreeGrafter"/>
</dbReference>
<reference evidence="4" key="1">
    <citation type="journal article" date="2022" name="Front. Genet.">
        <title>Chromosome-Scale Assembly of the Dendrobium nobile Genome Provides Insights Into the Molecular Mechanism of the Biosynthesis of the Medicinal Active Ingredient of Dendrobium.</title>
        <authorList>
            <person name="Xu Q."/>
            <person name="Niu S.-C."/>
            <person name="Li K.-L."/>
            <person name="Zheng P.-J."/>
            <person name="Zhang X.-J."/>
            <person name="Jia Y."/>
            <person name="Liu Y."/>
            <person name="Niu Y.-X."/>
            <person name="Yu L.-H."/>
            <person name="Chen D.-F."/>
            <person name="Zhang G.-Q."/>
        </authorList>
    </citation>
    <scope>NUCLEOTIDE SEQUENCE</scope>
    <source>
        <tissue evidence="4">Leaf</tissue>
    </source>
</reference>
<dbReference type="InterPro" id="IPR029033">
    <property type="entry name" value="His_PPase_superfam"/>
</dbReference>
<dbReference type="PROSITE" id="PS00175">
    <property type="entry name" value="PG_MUTASE"/>
    <property type="match status" value="1"/>
</dbReference>
<accession>A0A8T3AH92</accession>
<dbReference type="EMBL" id="JAGYWB010000016">
    <property type="protein sequence ID" value="KAI0495528.1"/>
    <property type="molecule type" value="Genomic_DNA"/>
</dbReference>
<keyword evidence="5" id="KW-1185">Reference proteome</keyword>
<evidence type="ECO:0000256" key="2">
    <source>
        <dbReference type="PIRSR" id="PIRSR613078-1"/>
    </source>
</evidence>
<dbReference type="FunFam" id="3.40.50.1240:FF:000029">
    <property type="entry name" value="Phosphoglycerate mutase-like protein 4"/>
    <property type="match status" value="1"/>
</dbReference>
<feature type="binding site" evidence="3">
    <location>
        <begin position="72"/>
        <end position="79"/>
    </location>
    <ligand>
        <name>substrate</name>
    </ligand>
</feature>
<dbReference type="CDD" id="cd07067">
    <property type="entry name" value="HP_PGM_like"/>
    <property type="match status" value="1"/>
</dbReference>
<organism evidence="4 5">
    <name type="scientific">Dendrobium nobile</name>
    <name type="common">Orchid</name>
    <dbReference type="NCBI Taxonomy" id="94219"/>
    <lineage>
        <taxon>Eukaryota</taxon>
        <taxon>Viridiplantae</taxon>
        <taxon>Streptophyta</taxon>
        <taxon>Embryophyta</taxon>
        <taxon>Tracheophyta</taxon>
        <taxon>Spermatophyta</taxon>
        <taxon>Magnoliopsida</taxon>
        <taxon>Liliopsida</taxon>
        <taxon>Asparagales</taxon>
        <taxon>Orchidaceae</taxon>
        <taxon>Epidendroideae</taxon>
        <taxon>Malaxideae</taxon>
        <taxon>Dendrobiinae</taxon>
        <taxon>Dendrobium</taxon>
    </lineage>
</organism>
<feature type="active site" description="Tele-phosphohistidine intermediate" evidence="2">
    <location>
        <position position="73"/>
    </location>
</feature>
<dbReference type="Pfam" id="PF00300">
    <property type="entry name" value="His_Phos_1"/>
    <property type="match status" value="1"/>
</dbReference>
<dbReference type="SMR" id="A0A8T3AH92"/>
<comment type="caution">
    <text evidence="4">The sequence shown here is derived from an EMBL/GenBank/DDBJ whole genome shotgun (WGS) entry which is preliminary data.</text>
</comment>
<dbReference type="AlphaFoldDB" id="A0A8T3AH92"/>
<dbReference type="InterPro" id="IPR050275">
    <property type="entry name" value="PGM_Phosphatase"/>
</dbReference>
<sequence>MRLPSRNAEVTVHSRSASNIRLRIKRSKQFGLKSSSNPSFQSILPSIHSWKMAAAGDCNGSTANFTEVVLVRHGETSWNASRILQGHIDSELNDIGRQQAVAVASHLSKQEDFVAIYSSDLQRAAETARIIASRCNLPEVILDPSLRERHLGDLQGLKMRDAQKQKPIAYKHFLSAKRDQELPGGGESLIQLHERCTSFLENLARKHEGEKIIVVTHGGLLRELYRRACPMEPLNGKIMNTAVSVIHIHENGQNWTIKKWGDVSHLEEVGAKEDAFGGDKTSG</sequence>
<feature type="binding site" evidence="3">
    <location>
        <position position="123"/>
    </location>
    <ligand>
        <name>substrate</name>
    </ligand>
</feature>
<dbReference type="InterPro" id="IPR013078">
    <property type="entry name" value="His_Pase_superF_clade-1"/>
</dbReference>
<dbReference type="PANTHER" id="PTHR48100:SF34">
    <property type="entry name" value="PHOSPHOGLYCERATE MUTASE-LIKE PROTEIN 4"/>
    <property type="match status" value="1"/>
</dbReference>
<evidence type="ECO:0000313" key="4">
    <source>
        <dbReference type="EMBL" id="KAI0495528.1"/>
    </source>
</evidence>
<protein>
    <recommendedName>
        <fullName evidence="6">Phosphoglycerate mutase-like protein 4</fullName>
    </recommendedName>
</protein>
<gene>
    <name evidence="4" type="ORF">KFK09_021829</name>
</gene>
<dbReference type="SMART" id="SM00855">
    <property type="entry name" value="PGAM"/>
    <property type="match status" value="1"/>
</dbReference>
<dbReference type="GO" id="GO:0016791">
    <property type="term" value="F:phosphatase activity"/>
    <property type="evidence" value="ECO:0007669"/>
    <property type="project" value="TreeGrafter"/>
</dbReference>
<dbReference type="InterPro" id="IPR001345">
    <property type="entry name" value="PG/BPGM_mutase_AS"/>
</dbReference>
<dbReference type="SUPFAM" id="SSF53254">
    <property type="entry name" value="Phosphoglycerate mutase-like"/>
    <property type="match status" value="1"/>
</dbReference>
<dbReference type="PANTHER" id="PTHR48100">
    <property type="entry name" value="BROAD-SPECIFICITY PHOSPHATASE YOR283W-RELATED"/>
    <property type="match status" value="1"/>
</dbReference>
<dbReference type="Proteomes" id="UP000829196">
    <property type="component" value="Unassembled WGS sequence"/>
</dbReference>